<evidence type="ECO:0000313" key="1">
    <source>
        <dbReference type="EMBL" id="CAE0486464.1"/>
    </source>
</evidence>
<dbReference type="AlphaFoldDB" id="A0A7S3QLE4"/>
<protein>
    <recommendedName>
        <fullName evidence="2">Glycosyl hydrolase family 32 C-terminal domain-containing protein</fullName>
    </recommendedName>
</protein>
<reference evidence="1" key="1">
    <citation type="submission" date="2021-01" db="EMBL/GenBank/DDBJ databases">
        <authorList>
            <person name="Corre E."/>
            <person name="Pelletier E."/>
            <person name="Niang G."/>
            <person name="Scheremetjew M."/>
            <person name="Finn R."/>
            <person name="Kale V."/>
            <person name="Holt S."/>
            <person name="Cochrane G."/>
            <person name="Meng A."/>
            <person name="Brown T."/>
            <person name="Cohen L."/>
        </authorList>
    </citation>
    <scope>NUCLEOTIDE SEQUENCE</scope>
    <source>
        <strain evidence="1">CCMP1320</strain>
    </source>
</reference>
<name>A0A7S3QLE4_DUNTE</name>
<accession>A0A7S3QLE4</accession>
<proteinExistence type="predicted"/>
<gene>
    <name evidence="1" type="ORF">DTER00134_LOCUS1503</name>
</gene>
<organism evidence="1">
    <name type="scientific">Dunaliella tertiolecta</name>
    <name type="common">Green alga</name>
    <dbReference type="NCBI Taxonomy" id="3047"/>
    <lineage>
        <taxon>Eukaryota</taxon>
        <taxon>Viridiplantae</taxon>
        <taxon>Chlorophyta</taxon>
        <taxon>core chlorophytes</taxon>
        <taxon>Chlorophyceae</taxon>
        <taxon>CS clade</taxon>
        <taxon>Chlamydomonadales</taxon>
        <taxon>Dunaliellaceae</taxon>
        <taxon>Dunaliella</taxon>
    </lineage>
</organism>
<dbReference type="InterPro" id="IPR013320">
    <property type="entry name" value="ConA-like_dom_sf"/>
</dbReference>
<dbReference type="SUPFAM" id="SSF49899">
    <property type="entry name" value="Concanavalin A-like lectins/glucanases"/>
    <property type="match status" value="1"/>
</dbReference>
<sequence length="218" mass="23252">MNMLVHVLHANVPEVQSADFHPLCSNVPVTLEKLCNMPLSGLKSMSRAAHVFVSSHGSDAYEDVLGKDPEMHEVAYTPIHGAEEHAGMPHETILHQPIDIRGCHAIGGHLRNMPRIGTLQPLRLRVFLDFSLVEAFTSTGEVLSARIYREYGPASKPGSVTPGSHSSASLELASFGTAASASDVRVHALGTIWGGAEGLADLEHKLGARHATAHPAAL</sequence>
<dbReference type="Gene3D" id="2.60.120.560">
    <property type="entry name" value="Exo-inulinase, domain 1"/>
    <property type="match status" value="1"/>
</dbReference>
<dbReference type="EMBL" id="HBIP01003427">
    <property type="protein sequence ID" value="CAE0486464.1"/>
    <property type="molecule type" value="Transcribed_RNA"/>
</dbReference>
<evidence type="ECO:0008006" key="2">
    <source>
        <dbReference type="Google" id="ProtNLM"/>
    </source>
</evidence>